<accession>A0A5S9XQL3</accession>
<gene>
    <name evidence="1" type="ORF">C24_LOCUS17283</name>
</gene>
<dbReference type="AlphaFoldDB" id="A0A5S9XQL3"/>
<name>A0A5S9XQL3_ARATH</name>
<proteinExistence type="predicted"/>
<evidence type="ECO:0000313" key="1">
    <source>
        <dbReference type="EMBL" id="CAA0394001.1"/>
    </source>
</evidence>
<organism evidence="1 2">
    <name type="scientific">Arabidopsis thaliana</name>
    <name type="common">Mouse-ear cress</name>
    <dbReference type="NCBI Taxonomy" id="3702"/>
    <lineage>
        <taxon>Eukaryota</taxon>
        <taxon>Viridiplantae</taxon>
        <taxon>Streptophyta</taxon>
        <taxon>Embryophyta</taxon>
        <taxon>Tracheophyta</taxon>
        <taxon>Spermatophyta</taxon>
        <taxon>Magnoliopsida</taxon>
        <taxon>eudicotyledons</taxon>
        <taxon>Gunneridae</taxon>
        <taxon>Pentapetalae</taxon>
        <taxon>rosids</taxon>
        <taxon>malvids</taxon>
        <taxon>Brassicales</taxon>
        <taxon>Brassicaceae</taxon>
        <taxon>Camelineae</taxon>
        <taxon>Arabidopsis</taxon>
    </lineage>
</organism>
<protein>
    <submittedName>
        <fullName evidence="1">Uncharacterized protein</fullName>
    </submittedName>
</protein>
<reference evidence="1 2" key="1">
    <citation type="submission" date="2019-12" db="EMBL/GenBank/DDBJ databases">
        <authorList>
            <person name="Jiao W.-B."/>
            <person name="Schneeberger K."/>
        </authorList>
    </citation>
    <scope>NUCLEOTIDE SEQUENCE [LARGE SCALE GENOMIC DNA]</scope>
    <source>
        <strain evidence="2">cv. C24</strain>
    </source>
</reference>
<evidence type="ECO:0000313" key="2">
    <source>
        <dbReference type="Proteomes" id="UP000434276"/>
    </source>
</evidence>
<dbReference type="OrthoDB" id="10505262at2759"/>
<dbReference type="EMBL" id="CACSHJ010000095">
    <property type="protein sequence ID" value="CAA0394001.1"/>
    <property type="molecule type" value="Genomic_DNA"/>
</dbReference>
<dbReference type="Proteomes" id="UP000434276">
    <property type="component" value="Unassembled WGS sequence"/>
</dbReference>
<sequence>MTVGRFEYRPIAEASVSKTFPVDKEGSLSFPVSILESFPIASQRVASLDDVEGEKMMGPLMTEIEEKVELIQAPIPNFFMDDYVMIESELAHDETWWGDYLVSPTVWTQYSLVLKQSLIL</sequence>